<dbReference type="CDD" id="cd00130">
    <property type="entry name" value="PAS"/>
    <property type="match status" value="3"/>
</dbReference>
<comment type="catalytic activity">
    <reaction evidence="1">
        <text>ATP + protein L-histidine = ADP + protein N-phospho-L-histidine.</text>
        <dbReference type="EC" id="2.7.13.3"/>
    </reaction>
</comment>
<dbReference type="Gene3D" id="3.30.565.10">
    <property type="entry name" value="Histidine kinase-like ATPase, C-terminal domain"/>
    <property type="match status" value="1"/>
</dbReference>
<dbReference type="PANTHER" id="PTHR43065:SF10">
    <property type="entry name" value="PEROXIDE STRESS-ACTIVATED HISTIDINE KINASE MAK3"/>
    <property type="match status" value="1"/>
</dbReference>
<proteinExistence type="predicted"/>
<dbReference type="SMART" id="SM00387">
    <property type="entry name" value="HATPase_c"/>
    <property type="match status" value="1"/>
</dbReference>
<keyword evidence="6" id="KW-0418">Kinase</keyword>
<reference evidence="12" key="1">
    <citation type="journal article" date="2019" name="Int. J. Syst. Evol. Microbiol.">
        <title>The Global Catalogue of Microorganisms (GCM) 10K type strain sequencing project: providing services to taxonomists for standard genome sequencing and annotation.</title>
        <authorList>
            <consortium name="The Broad Institute Genomics Platform"/>
            <consortium name="The Broad Institute Genome Sequencing Center for Infectious Disease"/>
            <person name="Wu L."/>
            <person name="Ma J."/>
        </authorList>
    </citation>
    <scope>NUCLEOTIDE SEQUENCE [LARGE SCALE GENOMIC DNA]</scope>
    <source>
        <strain evidence="12">CGMCC 1.19062</strain>
    </source>
</reference>
<dbReference type="SUPFAM" id="SSF55785">
    <property type="entry name" value="PYP-like sensor domain (PAS domain)"/>
    <property type="match status" value="3"/>
</dbReference>
<dbReference type="InterPro" id="IPR003594">
    <property type="entry name" value="HATPase_dom"/>
</dbReference>
<dbReference type="InterPro" id="IPR003661">
    <property type="entry name" value="HisK_dim/P_dom"/>
</dbReference>
<dbReference type="Gene3D" id="3.30.450.20">
    <property type="entry name" value="PAS domain"/>
    <property type="match status" value="3"/>
</dbReference>
<evidence type="ECO:0000313" key="12">
    <source>
        <dbReference type="Proteomes" id="UP001597295"/>
    </source>
</evidence>
<evidence type="ECO:0000256" key="1">
    <source>
        <dbReference type="ARBA" id="ARBA00000085"/>
    </source>
</evidence>
<evidence type="ECO:0000256" key="4">
    <source>
        <dbReference type="ARBA" id="ARBA00022679"/>
    </source>
</evidence>
<dbReference type="Pfam" id="PF13426">
    <property type="entry name" value="PAS_9"/>
    <property type="match status" value="1"/>
</dbReference>
<dbReference type="InterPro" id="IPR004358">
    <property type="entry name" value="Sig_transdc_His_kin-like_C"/>
</dbReference>
<dbReference type="CDD" id="cd00082">
    <property type="entry name" value="HisKA"/>
    <property type="match status" value="1"/>
</dbReference>
<keyword evidence="8" id="KW-0902">Two-component regulatory system</keyword>
<evidence type="ECO:0000313" key="11">
    <source>
        <dbReference type="EMBL" id="MFD2265002.1"/>
    </source>
</evidence>
<sequence length="684" mass="75299">MLNAAHLYDVLDQVTESVIVRDLDGRILFWNVFSEKLYGFAKDAALGQPIHELLTGRHPHSITGVERLLTERGNWEGELYRTTASGLEKKIEVRWSLDKARGTILEFGRDITSLTAQEAEMQIASHRYRNLFQAMAASFWELDFSDVRRMIGGLLASGVTDLRGYFADHPEFIDSAIAATKILDVNEKTVQLFGADSRDVLIGMSVDPFWPKASRPVYAASLLAAAARLPNYSTETQLTSLDGREVNGLFTVCWPESHQGRGSVLVGVIDISDRKAAEMELRRSEERYRTLFHAMASGLFQLDTSGVQALYGEVRTAGYTDLSAYIDAHPDFITRAMDATIVVEVNDAALRVYGAKDRSELIGQKSSRFWAKAGYGTFRRALESGFVLGPTFEEETRHLRLDGTEFDVHFTINAPDGLRQRGIVVAGIVDISERTAAKKALEQLQSDFAHATRLSMLGELATSIAHEVNQPLAAIAANGSASGRWLARPVPDLDEVRAINERIVADARRAADIIARVRTMASKAEPDRAPLKLNEAIEEAMLFLRHELQAHHVKLTLDLAPNLPEVLADRTQLQQVLVNLAMNGMQEMKRAGTASPSLTVTSWSPEPGLLAVQVEDSGPGIPEAHLGQLFESFFTTKSTGLGMGLSICRSLIEAHRGRILAENGKHGARFIFELPALVDQAAAD</sequence>
<dbReference type="PROSITE" id="PS50112">
    <property type="entry name" value="PAS"/>
    <property type="match status" value="1"/>
</dbReference>
<evidence type="ECO:0000256" key="3">
    <source>
        <dbReference type="ARBA" id="ARBA00022553"/>
    </source>
</evidence>
<keyword evidence="3" id="KW-0597">Phosphoprotein</keyword>
<dbReference type="Pfam" id="PF02518">
    <property type="entry name" value="HATPase_c"/>
    <property type="match status" value="1"/>
</dbReference>
<dbReference type="SMART" id="SM00388">
    <property type="entry name" value="HisKA"/>
    <property type="match status" value="1"/>
</dbReference>
<dbReference type="InterPro" id="IPR036097">
    <property type="entry name" value="HisK_dim/P_sf"/>
</dbReference>
<evidence type="ECO:0000256" key="8">
    <source>
        <dbReference type="ARBA" id="ARBA00023012"/>
    </source>
</evidence>
<dbReference type="SUPFAM" id="SSF55874">
    <property type="entry name" value="ATPase domain of HSP90 chaperone/DNA topoisomerase II/histidine kinase"/>
    <property type="match status" value="1"/>
</dbReference>
<dbReference type="NCBIfam" id="TIGR00229">
    <property type="entry name" value="sensory_box"/>
    <property type="match status" value="3"/>
</dbReference>
<dbReference type="Pfam" id="PF00512">
    <property type="entry name" value="HisKA"/>
    <property type="match status" value="1"/>
</dbReference>
<evidence type="ECO:0000256" key="5">
    <source>
        <dbReference type="ARBA" id="ARBA00022741"/>
    </source>
</evidence>
<dbReference type="InterPro" id="IPR036890">
    <property type="entry name" value="HATPase_C_sf"/>
</dbReference>
<feature type="domain" description="Histidine kinase" evidence="9">
    <location>
        <begin position="463"/>
        <end position="678"/>
    </location>
</feature>
<evidence type="ECO:0000256" key="7">
    <source>
        <dbReference type="ARBA" id="ARBA00022840"/>
    </source>
</evidence>
<dbReference type="Proteomes" id="UP001597295">
    <property type="component" value="Unassembled WGS sequence"/>
</dbReference>
<dbReference type="EC" id="2.7.13.3" evidence="2"/>
<evidence type="ECO:0000259" key="9">
    <source>
        <dbReference type="PROSITE" id="PS50109"/>
    </source>
</evidence>
<dbReference type="InterPro" id="IPR005467">
    <property type="entry name" value="His_kinase_dom"/>
</dbReference>
<gene>
    <name evidence="11" type="ORF">ACFSM5_19010</name>
</gene>
<dbReference type="InterPro" id="IPR013767">
    <property type="entry name" value="PAS_fold"/>
</dbReference>
<organism evidence="11 12">
    <name type="scientific">Lacibacterium aquatile</name>
    <dbReference type="NCBI Taxonomy" id="1168082"/>
    <lineage>
        <taxon>Bacteria</taxon>
        <taxon>Pseudomonadati</taxon>
        <taxon>Pseudomonadota</taxon>
        <taxon>Alphaproteobacteria</taxon>
        <taxon>Rhodospirillales</taxon>
        <taxon>Rhodospirillaceae</taxon>
    </lineage>
</organism>
<dbReference type="InterPro" id="IPR035965">
    <property type="entry name" value="PAS-like_dom_sf"/>
</dbReference>
<keyword evidence="7" id="KW-0067">ATP-binding</keyword>
<evidence type="ECO:0000259" key="10">
    <source>
        <dbReference type="PROSITE" id="PS50112"/>
    </source>
</evidence>
<keyword evidence="5" id="KW-0547">Nucleotide-binding</keyword>
<dbReference type="PROSITE" id="PS50109">
    <property type="entry name" value="HIS_KIN"/>
    <property type="match status" value="1"/>
</dbReference>
<dbReference type="EMBL" id="JBHUIP010000014">
    <property type="protein sequence ID" value="MFD2265002.1"/>
    <property type="molecule type" value="Genomic_DNA"/>
</dbReference>
<dbReference type="InterPro" id="IPR000014">
    <property type="entry name" value="PAS"/>
</dbReference>
<protein>
    <recommendedName>
        <fullName evidence="2">histidine kinase</fullName>
        <ecNumber evidence="2">2.7.13.3</ecNumber>
    </recommendedName>
</protein>
<evidence type="ECO:0000256" key="6">
    <source>
        <dbReference type="ARBA" id="ARBA00022777"/>
    </source>
</evidence>
<name>A0ABW5DV40_9PROT</name>
<dbReference type="SMART" id="SM00091">
    <property type="entry name" value="PAS"/>
    <property type="match status" value="3"/>
</dbReference>
<feature type="domain" description="PAS" evidence="10">
    <location>
        <begin position="3"/>
        <end position="69"/>
    </location>
</feature>
<dbReference type="PRINTS" id="PR00344">
    <property type="entry name" value="BCTRLSENSOR"/>
</dbReference>
<comment type="caution">
    <text evidence="11">The sequence shown here is derived from an EMBL/GenBank/DDBJ whole genome shotgun (WGS) entry which is preliminary data.</text>
</comment>
<dbReference type="Gene3D" id="1.10.287.130">
    <property type="match status" value="1"/>
</dbReference>
<dbReference type="PANTHER" id="PTHR43065">
    <property type="entry name" value="SENSOR HISTIDINE KINASE"/>
    <property type="match status" value="1"/>
</dbReference>
<keyword evidence="4" id="KW-0808">Transferase</keyword>
<dbReference type="RefSeq" id="WP_379878169.1">
    <property type="nucleotide sequence ID" value="NZ_JBHUIP010000014.1"/>
</dbReference>
<accession>A0ABW5DV40</accession>
<evidence type="ECO:0000256" key="2">
    <source>
        <dbReference type="ARBA" id="ARBA00012438"/>
    </source>
</evidence>
<dbReference type="Pfam" id="PF00989">
    <property type="entry name" value="PAS"/>
    <property type="match status" value="1"/>
</dbReference>
<dbReference type="SUPFAM" id="SSF47384">
    <property type="entry name" value="Homodimeric domain of signal transducing histidine kinase"/>
    <property type="match status" value="1"/>
</dbReference>
<keyword evidence="12" id="KW-1185">Reference proteome</keyword>